<comment type="caution">
    <text evidence="4">The sequence shown here is derived from an EMBL/GenBank/DDBJ whole genome shotgun (WGS) entry which is preliminary data.</text>
</comment>
<dbReference type="GO" id="GO:0004386">
    <property type="term" value="F:helicase activity"/>
    <property type="evidence" value="ECO:0007669"/>
    <property type="project" value="UniProtKB-KW"/>
</dbReference>
<feature type="domain" description="Helicase C-terminal" evidence="3">
    <location>
        <begin position="231"/>
        <end position="386"/>
    </location>
</feature>
<feature type="domain" description="Helicase ATP-binding" evidence="2">
    <location>
        <begin position="37"/>
        <end position="184"/>
    </location>
</feature>
<evidence type="ECO:0000313" key="5">
    <source>
        <dbReference type="Proteomes" id="UP001597287"/>
    </source>
</evidence>
<dbReference type="Pfam" id="PF04851">
    <property type="entry name" value="ResIII"/>
    <property type="match status" value="1"/>
</dbReference>
<dbReference type="InterPro" id="IPR014001">
    <property type="entry name" value="Helicase_ATP-bd"/>
</dbReference>
<dbReference type="Gene3D" id="3.40.50.300">
    <property type="entry name" value="P-loop containing nucleotide triphosphate hydrolases"/>
    <property type="match status" value="2"/>
</dbReference>
<dbReference type="InterPro" id="IPR006935">
    <property type="entry name" value="Helicase/UvrB_N"/>
</dbReference>
<keyword evidence="4" id="KW-0067">ATP-binding</keyword>
<dbReference type="EC" id="3.6.4.-" evidence="4"/>
<evidence type="ECO:0000313" key="4">
    <source>
        <dbReference type="EMBL" id="MFD2320109.1"/>
    </source>
</evidence>
<dbReference type="SMART" id="SM00487">
    <property type="entry name" value="DEXDc"/>
    <property type="match status" value="1"/>
</dbReference>
<dbReference type="PANTHER" id="PTHR47396:SF1">
    <property type="entry name" value="ATP-DEPENDENT HELICASE IRC3-RELATED"/>
    <property type="match status" value="1"/>
</dbReference>
<keyword evidence="5" id="KW-1185">Reference proteome</keyword>
<keyword evidence="4" id="KW-0547">Nucleotide-binding</keyword>
<keyword evidence="4" id="KW-0378">Hydrolase</keyword>
<dbReference type="Proteomes" id="UP001597287">
    <property type="component" value="Unassembled WGS sequence"/>
</dbReference>
<sequence length="520" mass="58265">MTTWATSPACDGDRSGVDMSQLVLRDYQVNSVEGLRDGFRAKHTRQVLTLPTGGGKSRVMEHMIHGVQAKGTRIMFVCERRVLVEQFSKHLDRAGIDHGVLMAKHWRFRPQCQVQIASVQTLERMKTLPKVDLIFIDEVHACMRQFVINLMLAQPDLRIIGATATPFHPALGRHFTNVVSTITMSRLVDEGHLVPFRVFVAREVSTEGLKVVAGEWKKDDLEQRGRQIVGDVVADYVRISHEVFGEYRKTICFSCGVEHGAELAQRFIDAGVNAVQISSEDAEEYRDQVLEEFARPDTDLKVVISVAILSRGFDQTDVEHVILARPLKKSFSEHVQMVGRGARPHAGKQFCVIQDHSGNWLRFQEDWEKLFNDGVESLGPGTDTKPRKEPTPKEKEAAKCPKCSAFWPPKTDTCSNCGHVRTKHNAVETVAGEVVEVGASKKPKAEKFSAEYKRDFYAQLLGNALQRGHNPGSAYHRYVEKFGVGPSGPKPEPAPVGEEVRRWLVSRNIRNAADRKRVAA</sequence>
<dbReference type="PROSITE" id="PS51194">
    <property type="entry name" value="HELICASE_CTER"/>
    <property type="match status" value="1"/>
</dbReference>
<dbReference type="Pfam" id="PF00271">
    <property type="entry name" value="Helicase_C"/>
    <property type="match status" value="1"/>
</dbReference>
<accession>A0ABW5ESL6</accession>
<name>A0ABW5ESL6_9BURK</name>
<dbReference type="PANTHER" id="PTHR47396">
    <property type="entry name" value="TYPE I RESTRICTION ENZYME ECOKI R PROTEIN"/>
    <property type="match status" value="1"/>
</dbReference>
<evidence type="ECO:0000259" key="2">
    <source>
        <dbReference type="PROSITE" id="PS51192"/>
    </source>
</evidence>
<evidence type="ECO:0000256" key="1">
    <source>
        <dbReference type="SAM" id="MobiDB-lite"/>
    </source>
</evidence>
<keyword evidence="4" id="KW-0347">Helicase</keyword>
<dbReference type="GO" id="GO:0016787">
    <property type="term" value="F:hydrolase activity"/>
    <property type="evidence" value="ECO:0007669"/>
    <property type="project" value="UniProtKB-KW"/>
</dbReference>
<dbReference type="RefSeq" id="WP_133073361.1">
    <property type="nucleotide sequence ID" value="NZ_JBHSIH010000001.1"/>
</dbReference>
<feature type="compositionally biased region" description="Basic and acidic residues" evidence="1">
    <location>
        <begin position="384"/>
        <end position="395"/>
    </location>
</feature>
<protein>
    <submittedName>
        <fullName evidence="4">DEAD/DEAH box helicase</fullName>
        <ecNumber evidence="4">3.6.4.-</ecNumber>
    </submittedName>
</protein>
<dbReference type="InterPro" id="IPR001650">
    <property type="entry name" value="Helicase_C-like"/>
</dbReference>
<dbReference type="InterPro" id="IPR050742">
    <property type="entry name" value="Helicase_Restrict-Modif_Enz"/>
</dbReference>
<evidence type="ECO:0000259" key="3">
    <source>
        <dbReference type="PROSITE" id="PS51194"/>
    </source>
</evidence>
<feature type="region of interest" description="Disordered" evidence="1">
    <location>
        <begin position="374"/>
        <end position="395"/>
    </location>
</feature>
<organism evidence="4 5">
    <name type="scientific">Delftia deserti</name>
    <dbReference type="NCBI Taxonomy" id="1651218"/>
    <lineage>
        <taxon>Bacteria</taxon>
        <taxon>Pseudomonadati</taxon>
        <taxon>Pseudomonadota</taxon>
        <taxon>Betaproteobacteria</taxon>
        <taxon>Burkholderiales</taxon>
        <taxon>Comamonadaceae</taxon>
        <taxon>Delftia</taxon>
    </lineage>
</organism>
<gene>
    <name evidence="4" type="ORF">ACFSPV_15490</name>
</gene>
<dbReference type="SUPFAM" id="SSF52540">
    <property type="entry name" value="P-loop containing nucleoside triphosphate hydrolases"/>
    <property type="match status" value="1"/>
</dbReference>
<dbReference type="SMART" id="SM00490">
    <property type="entry name" value="HELICc"/>
    <property type="match status" value="1"/>
</dbReference>
<dbReference type="EMBL" id="JBHUIG010000018">
    <property type="protein sequence ID" value="MFD2320109.1"/>
    <property type="molecule type" value="Genomic_DNA"/>
</dbReference>
<proteinExistence type="predicted"/>
<dbReference type="PROSITE" id="PS51192">
    <property type="entry name" value="HELICASE_ATP_BIND_1"/>
    <property type="match status" value="1"/>
</dbReference>
<dbReference type="InterPro" id="IPR027417">
    <property type="entry name" value="P-loop_NTPase"/>
</dbReference>
<reference evidence="5" key="1">
    <citation type="journal article" date="2019" name="Int. J. Syst. Evol. Microbiol.">
        <title>The Global Catalogue of Microorganisms (GCM) 10K type strain sequencing project: providing services to taxonomists for standard genome sequencing and annotation.</title>
        <authorList>
            <consortium name="The Broad Institute Genomics Platform"/>
            <consortium name="The Broad Institute Genome Sequencing Center for Infectious Disease"/>
            <person name="Wu L."/>
            <person name="Ma J."/>
        </authorList>
    </citation>
    <scope>NUCLEOTIDE SEQUENCE [LARGE SCALE GENOMIC DNA]</scope>
    <source>
        <strain evidence="5">CCUG 62793</strain>
    </source>
</reference>